<proteinExistence type="predicted"/>
<dbReference type="InterPro" id="IPR051162">
    <property type="entry name" value="T4SS_component"/>
</dbReference>
<dbReference type="Pfam" id="PF10412">
    <property type="entry name" value="TrwB_AAD_bind"/>
    <property type="match status" value="1"/>
</dbReference>
<accession>A0A2M6WAJ2</accession>
<evidence type="ECO:0000313" key="4">
    <source>
        <dbReference type="EMBL" id="PIT89695.1"/>
    </source>
</evidence>
<dbReference type="Pfam" id="PF23477">
    <property type="entry name" value="zf_Tbcl_2"/>
    <property type="match status" value="1"/>
</dbReference>
<reference evidence="5" key="1">
    <citation type="submission" date="2017-09" db="EMBL/GenBank/DDBJ databases">
        <title>Depth-based differentiation of microbial function through sediment-hosted aquifers and enrichment of novel symbionts in the deep terrestrial subsurface.</title>
        <authorList>
            <person name="Probst A.J."/>
            <person name="Ladd B."/>
            <person name="Jarett J.K."/>
            <person name="Geller-Mcgrath D.E."/>
            <person name="Sieber C.M.K."/>
            <person name="Emerson J.B."/>
            <person name="Anantharaman K."/>
            <person name="Thomas B.C."/>
            <person name="Malmstrom R."/>
            <person name="Stieglmeier M."/>
            <person name="Klingl A."/>
            <person name="Woyke T."/>
            <person name="Ryan C.M."/>
            <person name="Banfield J.F."/>
        </authorList>
    </citation>
    <scope>NUCLEOTIDE SEQUENCE [LARGE SCALE GENOMIC DNA]</scope>
</reference>
<evidence type="ECO:0000259" key="3">
    <source>
        <dbReference type="Pfam" id="PF23477"/>
    </source>
</evidence>
<dbReference type="Proteomes" id="UP000231464">
    <property type="component" value="Unassembled WGS sequence"/>
</dbReference>
<dbReference type="Gene3D" id="3.40.50.300">
    <property type="entry name" value="P-loop containing nucleotide triphosphate hydrolases"/>
    <property type="match status" value="2"/>
</dbReference>
<dbReference type="InterPro" id="IPR026363">
    <property type="entry name" value="CxxC-x17-CxxC_dom"/>
</dbReference>
<organism evidence="4 5">
    <name type="scientific">Candidatus Kuenenbacteria bacterium CG10_big_fil_rev_8_21_14_0_10_36_11</name>
    <dbReference type="NCBI Taxonomy" id="1974618"/>
    <lineage>
        <taxon>Bacteria</taxon>
        <taxon>Candidatus Kueneniibacteriota</taxon>
    </lineage>
</organism>
<dbReference type="PANTHER" id="PTHR30121">
    <property type="entry name" value="UNCHARACTERIZED PROTEIN YJGR-RELATED"/>
    <property type="match status" value="1"/>
</dbReference>
<evidence type="ECO:0000259" key="2">
    <source>
        <dbReference type="Pfam" id="PF10412"/>
    </source>
</evidence>
<dbReference type="InterPro" id="IPR019476">
    <property type="entry name" value="T4SS_TraD_DNA-bd"/>
</dbReference>
<feature type="region of interest" description="Disordered" evidence="1">
    <location>
        <begin position="473"/>
        <end position="493"/>
    </location>
</feature>
<name>A0A2M6WAJ2_9BACT</name>
<evidence type="ECO:0000313" key="5">
    <source>
        <dbReference type="Proteomes" id="UP000231464"/>
    </source>
</evidence>
<dbReference type="EMBL" id="PFBP01000040">
    <property type="protein sequence ID" value="PIT89695.1"/>
    <property type="molecule type" value="Genomic_DNA"/>
</dbReference>
<dbReference type="CDD" id="cd01127">
    <property type="entry name" value="TrwB_TraG_TraD_VirD4"/>
    <property type="match status" value="1"/>
</dbReference>
<feature type="domain" description="Type IV secretion system coupling protein TraD DNA-binding" evidence="2">
    <location>
        <begin position="28"/>
        <end position="347"/>
    </location>
</feature>
<dbReference type="InterPro" id="IPR027417">
    <property type="entry name" value="P-loop_NTPase"/>
</dbReference>
<sequence length="597" mass="68268">MIHSNEEITYFAKTNFRNQDKKFGIKLDDRRRHMYVLGKTGVGKTTLLKNMIIQDIENGHGLAYLDPHGDDVQEVLECIPTNRINDVVYFNPADMEHPIAFNILENVDPAYSHLVADGLMGVFTKIWANMWSARMEHILRNCILALIEVPGNTLLGIMRLLVDKEFRRKIVDKVANPVVKSFWVDEYANWNDRFRVEAIQPIQNKVGQFLSSTIIRNIVGQPKSTIDIRKFMDESKILLLNLSKGKIGEDNSNLLGAMMVTKLQLAAMSRVNIPESERDDFFLYVDEMQNFVTESFADILSEARKYHLCLILSHQYIAQLSTKESTKVRDAIFGNVGTIIFFRVGAADAYFLLKEVEPYLTEEDLVSISNREIYLKLMIDGVNSRPFSATTLPPLSTDRKNLKNMEKVIKVSRERYANPKAEVEEKIIRWLNLEETFQLNAKEERLVGDEVIFKAGATTEKIYKKPLTDKPAAGKSEFNNSKDNRPLNKKSASVPAMDDAMRLEAVCDNCGAKTYLSFIPKPYLNVFCKDCLKKFKNNEIDVSKLTFHNKHLAEEKNTFSQTNLRPSEVSLNDLNKIAPVEKKIMPKDVRPGQRIKL</sequence>
<protein>
    <submittedName>
        <fullName evidence="4">Uncharacterized protein</fullName>
    </submittedName>
</protein>
<gene>
    <name evidence="4" type="ORF">COU23_02660</name>
</gene>
<dbReference type="SUPFAM" id="SSF52540">
    <property type="entry name" value="P-loop containing nucleoside triphosphate hydrolases"/>
    <property type="match status" value="1"/>
</dbReference>
<comment type="caution">
    <text evidence="4">The sequence shown here is derived from an EMBL/GenBank/DDBJ whole genome shotgun (WGS) entry which is preliminary data.</text>
</comment>
<feature type="domain" description="CxxC-x17-CxxC" evidence="3">
    <location>
        <begin position="504"/>
        <end position="534"/>
    </location>
</feature>
<evidence type="ECO:0000256" key="1">
    <source>
        <dbReference type="SAM" id="MobiDB-lite"/>
    </source>
</evidence>
<dbReference type="AlphaFoldDB" id="A0A2M6WAJ2"/>
<dbReference type="PANTHER" id="PTHR30121:SF11">
    <property type="entry name" value="AAA+ ATPASE DOMAIN-CONTAINING PROTEIN"/>
    <property type="match status" value="1"/>
</dbReference>